<dbReference type="NCBIfam" id="NF047595">
    <property type="entry name" value="IS66_ISRel24_TnpA"/>
    <property type="match status" value="1"/>
</dbReference>
<protein>
    <submittedName>
        <fullName evidence="1">Transposase</fullName>
    </submittedName>
</protein>
<dbReference type="PANTHER" id="PTHR37936">
    <property type="entry name" value="TRANSPOSASE INSC FOR INSERTION ELEMENT IS2A-RELATED"/>
    <property type="match status" value="1"/>
</dbReference>
<reference evidence="1 2" key="1">
    <citation type="submission" date="2020-04" db="EMBL/GenBank/DDBJ databases">
        <title>Massilia sp. nov., a cold adapted bacteria isolated from Arctic soil.</title>
        <authorList>
            <person name="Son J."/>
            <person name="Ka J.-O."/>
        </authorList>
    </citation>
    <scope>NUCLEOTIDE SEQUENCE [LARGE SCALE GENOMIC DNA]</scope>
    <source>
        <strain evidence="1 2">ML15P13</strain>
    </source>
</reference>
<dbReference type="Proteomes" id="UP000533905">
    <property type="component" value="Unassembled WGS sequence"/>
</dbReference>
<dbReference type="InterPro" id="IPR002514">
    <property type="entry name" value="Transposase_8"/>
</dbReference>
<dbReference type="AlphaFoldDB" id="A0A7Y2P318"/>
<evidence type="ECO:0000313" key="1">
    <source>
        <dbReference type="EMBL" id="NNG25529.1"/>
    </source>
</evidence>
<evidence type="ECO:0000313" key="2">
    <source>
        <dbReference type="Proteomes" id="UP000533905"/>
    </source>
</evidence>
<dbReference type="Pfam" id="PF01527">
    <property type="entry name" value="HTH_Tnp_1"/>
    <property type="match status" value="1"/>
</dbReference>
<dbReference type="SUPFAM" id="SSF46689">
    <property type="entry name" value="Homeodomain-like"/>
    <property type="match status" value="1"/>
</dbReference>
<dbReference type="PANTHER" id="PTHR37936:SF3">
    <property type="entry name" value="TRANSPOSASE INSC FOR INSERTION ELEMENT IS2A-RELATED"/>
    <property type="match status" value="1"/>
</dbReference>
<gene>
    <name evidence="1" type="ORF">HGB41_21330</name>
</gene>
<accession>A0A7Y2P318</accession>
<dbReference type="EMBL" id="JABAIV010000010">
    <property type="protein sequence ID" value="NNG25529.1"/>
    <property type="molecule type" value="Genomic_DNA"/>
</dbReference>
<proteinExistence type="predicted"/>
<keyword evidence="2" id="KW-1185">Reference proteome</keyword>
<organism evidence="1 2">
    <name type="scientific">Telluria aromaticivorans</name>
    <dbReference type="NCBI Taxonomy" id="2725995"/>
    <lineage>
        <taxon>Bacteria</taxon>
        <taxon>Pseudomonadati</taxon>
        <taxon>Pseudomonadota</taxon>
        <taxon>Betaproteobacteria</taxon>
        <taxon>Burkholderiales</taxon>
        <taxon>Oxalobacteraceae</taxon>
        <taxon>Telluria group</taxon>
        <taxon>Telluria</taxon>
    </lineage>
</organism>
<dbReference type="GO" id="GO:0003677">
    <property type="term" value="F:DNA binding"/>
    <property type="evidence" value="ECO:0007669"/>
    <property type="project" value="InterPro"/>
</dbReference>
<dbReference type="GO" id="GO:0004803">
    <property type="term" value="F:transposase activity"/>
    <property type="evidence" value="ECO:0007669"/>
    <property type="project" value="InterPro"/>
</dbReference>
<comment type="caution">
    <text evidence="1">The sequence shown here is derived from an EMBL/GenBank/DDBJ whole genome shotgun (WGS) entry which is preliminary data.</text>
</comment>
<sequence length="117" mass="12906">MLESEVEHSRRRRSANYPLEFKRQLAQQACDSTVSVSQLALQHGLNTNMLFRWRRQLKAGLLDQAKLVPVTLAQTSPISKCPTGSGLIEIRIGEAAVRIEGSPDPATLTLVLKGLRA</sequence>
<dbReference type="GO" id="GO:0006313">
    <property type="term" value="P:DNA transposition"/>
    <property type="evidence" value="ECO:0007669"/>
    <property type="project" value="InterPro"/>
</dbReference>
<dbReference type="InterPro" id="IPR009057">
    <property type="entry name" value="Homeodomain-like_sf"/>
</dbReference>
<name>A0A7Y2P318_9BURK</name>